<dbReference type="AlphaFoldDB" id="A0A1B1B4I7"/>
<name>A0A1B1B4I7_9ACTN</name>
<sequence length="61" mass="6562">MGADRAAGADGLGVIRHGVFCTPAFWRRPDSVISSAALHVVRELEGLLQLGPGHRFREGFC</sequence>
<organism evidence="1 2">
    <name type="scientific">Streptomyces griseochromogenes</name>
    <dbReference type="NCBI Taxonomy" id="68214"/>
    <lineage>
        <taxon>Bacteria</taxon>
        <taxon>Bacillati</taxon>
        <taxon>Actinomycetota</taxon>
        <taxon>Actinomycetes</taxon>
        <taxon>Kitasatosporales</taxon>
        <taxon>Streptomycetaceae</taxon>
        <taxon>Streptomyces</taxon>
    </lineage>
</organism>
<accession>A0A1B1B4I7</accession>
<gene>
    <name evidence="1" type="ORF">AVL59_33030</name>
</gene>
<evidence type="ECO:0000313" key="1">
    <source>
        <dbReference type="EMBL" id="ANP53737.1"/>
    </source>
</evidence>
<evidence type="ECO:0000313" key="2">
    <source>
        <dbReference type="Proteomes" id="UP000092659"/>
    </source>
</evidence>
<dbReference type="KEGG" id="sgs:AVL59_33030"/>
<reference evidence="1 2" key="1">
    <citation type="submission" date="2016-06" db="EMBL/GenBank/DDBJ databases">
        <title>Complete genome sequence of Streptomyces griseochromogenes ATCC 14511, the Blasticidin S producer.</title>
        <authorList>
            <person name="Wu L."/>
        </authorList>
    </citation>
    <scope>NUCLEOTIDE SEQUENCE [LARGE SCALE GENOMIC DNA]</scope>
    <source>
        <strain evidence="1 2">ATCC 14511</strain>
    </source>
</reference>
<protein>
    <submittedName>
        <fullName evidence="1">Uncharacterized protein</fullName>
    </submittedName>
</protein>
<dbReference type="EMBL" id="CP016279">
    <property type="protein sequence ID" value="ANP53737.1"/>
    <property type="molecule type" value="Genomic_DNA"/>
</dbReference>
<proteinExistence type="predicted"/>
<dbReference type="Proteomes" id="UP000092659">
    <property type="component" value="Chromosome"/>
</dbReference>